<dbReference type="Proteomes" id="UP000190774">
    <property type="component" value="Unassembled WGS sequence"/>
</dbReference>
<keyword evidence="1" id="KW-0472">Membrane</keyword>
<dbReference type="AlphaFoldDB" id="A0A1T4Y461"/>
<evidence type="ECO:0008006" key="5">
    <source>
        <dbReference type="Google" id="ProtNLM"/>
    </source>
</evidence>
<reference evidence="4" key="1">
    <citation type="submission" date="2017-02" db="EMBL/GenBank/DDBJ databases">
        <authorList>
            <person name="Varghese N."/>
            <person name="Submissions S."/>
        </authorList>
    </citation>
    <scope>NUCLEOTIDE SEQUENCE [LARGE SCALE GENOMIC DNA]</scope>
    <source>
        <strain evidence="4">ATCC 700200</strain>
    </source>
</reference>
<proteinExistence type="predicted"/>
<evidence type="ECO:0000256" key="2">
    <source>
        <dbReference type="SAM" id="SignalP"/>
    </source>
</evidence>
<accession>A0A1T4Y461</accession>
<keyword evidence="2" id="KW-0732">Signal</keyword>
<feature type="signal peptide" evidence="2">
    <location>
        <begin position="1"/>
        <end position="21"/>
    </location>
</feature>
<name>A0A1T4Y461_9BACT</name>
<dbReference type="STRING" id="48467.SAMN02745166_02435"/>
<protein>
    <recommendedName>
        <fullName evidence="5">Lipoprotein</fullName>
    </recommendedName>
</protein>
<keyword evidence="1" id="KW-0812">Transmembrane</keyword>
<organism evidence="3 4">
    <name type="scientific">Prosthecobacter debontii</name>
    <dbReference type="NCBI Taxonomy" id="48467"/>
    <lineage>
        <taxon>Bacteria</taxon>
        <taxon>Pseudomonadati</taxon>
        <taxon>Verrucomicrobiota</taxon>
        <taxon>Verrucomicrobiia</taxon>
        <taxon>Verrucomicrobiales</taxon>
        <taxon>Verrucomicrobiaceae</taxon>
        <taxon>Prosthecobacter</taxon>
    </lineage>
</organism>
<sequence length="82" mass="9228">MKAIFLRFVLPVVLMSSAVSCTTAYDAYGNPRTVVTPEGAVLGAAAVGLLAYGLAESNNRHDHRHYHRGHYRHSRYHRGYYH</sequence>
<dbReference type="OrthoDB" id="206853at2"/>
<keyword evidence="1" id="KW-1133">Transmembrane helix</keyword>
<dbReference type="EMBL" id="FUYE01000007">
    <property type="protein sequence ID" value="SKA96614.1"/>
    <property type="molecule type" value="Genomic_DNA"/>
</dbReference>
<feature type="transmembrane region" description="Helical" evidence="1">
    <location>
        <begin position="34"/>
        <end position="55"/>
    </location>
</feature>
<gene>
    <name evidence="3" type="ORF">SAMN02745166_02435</name>
</gene>
<evidence type="ECO:0000313" key="4">
    <source>
        <dbReference type="Proteomes" id="UP000190774"/>
    </source>
</evidence>
<keyword evidence="4" id="KW-1185">Reference proteome</keyword>
<feature type="chain" id="PRO_5013273141" description="Lipoprotein" evidence="2">
    <location>
        <begin position="22"/>
        <end position="82"/>
    </location>
</feature>
<evidence type="ECO:0000313" key="3">
    <source>
        <dbReference type="EMBL" id="SKA96614.1"/>
    </source>
</evidence>
<dbReference type="PROSITE" id="PS51257">
    <property type="entry name" value="PROKAR_LIPOPROTEIN"/>
    <property type="match status" value="1"/>
</dbReference>
<evidence type="ECO:0000256" key="1">
    <source>
        <dbReference type="SAM" id="Phobius"/>
    </source>
</evidence>
<dbReference type="RefSeq" id="WP_139373220.1">
    <property type="nucleotide sequence ID" value="NZ_FUYE01000007.1"/>
</dbReference>